<accession>A0AAW1LHE4</accession>
<proteinExistence type="predicted"/>
<keyword evidence="3" id="KW-1185">Reference proteome</keyword>
<keyword evidence="1" id="KW-0732">Signal</keyword>
<dbReference type="EMBL" id="JBDFQZ010000004">
    <property type="protein sequence ID" value="KAK9732997.1"/>
    <property type="molecule type" value="Genomic_DNA"/>
</dbReference>
<feature type="signal peptide" evidence="1">
    <location>
        <begin position="1"/>
        <end position="18"/>
    </location>
</feature>
<protein>
    <submittedName>
        <fullName evidence="2">Uncharacterized protein</fullName>
    </submittedName>
</protein>
<dbReference type="Proteomes" id="UP001443914">
    <property type="component" value="Unassembled WGS sequence"/>
</dbReference>
<evidence type="ECO:0000256" key="1">
    <source>
        <dbReference type="SAM" id="SignalP"/>
    </source>
</evidence>
<reference evidence="2" key="1">
    <citation type="submission" date="2024-03" db="EMBL/GenBank/DDBJ databases">
        <title>WGS assembly of Saponaria officinalis var. Norfolk2.</title>
        <authorList>
            <person name="Jenkins J."/>
            <person name="Shu S."/>
            <person name="Grimwood J."/>
            <person name="Barry K."/>
            <person name="Goodstein D."/>
            <person name="Schmutz J."/>
            <person name="Leebens-Mack J."/>
            <person name="Osbourn A."/>
        </authorList>
    </citation>
    <scope>NUCLEOTIDE SEQUENCE [LARGE SCALE GENOMIC DNA]</scope>
    <source>
        <strain evidence="2">JIC</strain>
    </source>
</reference>
<organism evidence="2 3">
    <name type="scientific">Saponaria officinalis</name>
    <name type="common">Common soapwort</name>
    <name type="synonym">Lychnis saponaria</name>
    <dbReference type="NCBI Taxonomy" id="3572"/>
    <lineage>
        <taxon>Eukaryota</taxon>
        <taxon>Viridiplantae</taxon>
        <taxon>Streptophyta</taxon>
        <taxon>Embryophyta</taxon>
        <taxon>Tracheophyta</taxon>
        <taxon>Spermatophyta</taxon>
        <taxon>Magnoliopsida</taxon>
        <taxon>eudicotyledons</taxon>
        <taxon>Gunneridae</taxon>
        <taxon>Pentapetalae</taxon>
        <taxon>Caryophyllales</taxon>
        <taxon>Caryophyllaceae</taxon>
        <taxon>Caryophylleae</taxon>
        <taxon>Saponaria</taxon>
    </lineage>
</organism>
<sequence>MYKIQRWAFLLIFHYCLSVKLVSILNGNNKNIWDNTINGNQWPSLRSHSLGVSVSLNENM</sequence>
<gene>
    <name evidence="2" type="ORF">RND81_04G037000</name>
</gene>
<evidence type="ECO:0000313" key="3">
    <source>
        <dbReference type="Proteomes" id="UP001443914"/>
    </source>
</evidence>
<comment type="caution">
    <text evidence="2">The sequence shown here is derived from an EMBL/GenBank/DDBJ whole genome shotgun (WGS) entry which is preliminary data.</text>
</comment>
<feature type="chain" id="PRO_5043889629" evidence="1">
    <location>
        <begin position="19"/>
        <end position="60"/>
    </location>
</feature>
<evidence type="ECO:0000313" key="2">
    <source>
        <dbReference type="EMBL" id="KAK9732997.1"/>
    </source>
</evidence>
<dbReference type="AlphaFoldDB" id="A0AAW1LHE4"/>
<name>A0AAW1LHE4_SAPOF</name>